<feature type="transmembrane region" description="Helical" evidence="1">
    <location>
        <begin position="113"/>
        <end position="133"/>
    </location>
</feature>
<organism evidence="2 3">
    <name type="scientific">Halorubrum vacuolatum</name>
    <name type="common">Natronobacterium vacuolatum</name>
    <dbReference type="NCBI Taxonomy" id="63740"/>
    <lineage>
        <taxon>Archaea</taxon>
        <taxon>Methanobacteriati</taxon>
        <taxon>Methanobacteriota</taxon>
        <taxon>Stenosarchaea group</taxon>
        <taxon>Halobacteria</taxon>
        <taxon>Halobacteriales</taxon>
        <taxon>Haloferacaceae</taxon>
        <taxon>Halorubrum</taxon>
    </lineage>
</organism>
<proteinExistence type="predicted"/>
<evidence type="ECO:0000313" key="2">
    <source>
        <dbReference type="EMBL" id="SNR29987.1"/>
    </source>
</evidence>
<evidence type="ECO:0000313" key="3">
    <source>
        <dbReference type="Proteomes" id="UP000198397"/>
    </source>
</evidence>
<keyword evidence="1" id="KW-0812">Transmembrane</keyword>
<dbReference type="RefSeq" id="WP_089383480.1">
    <property type="nucleotide sequence ID" value="NZ_FZNQ01000002.1"/>
</dbReference>
<feature type="transmembrane region" description="Helical" evidence="1">
    <location>
        <begin position="74"/>
        <end position="93"/>
    </location>
</feature>
<dbReference type="Proteomes" id="UP000198397">
    <property type="component" value="Unassembled WGS sequence"/>
</dbReference>
<sequence length="137" mass="14231">MNVRKVSRTVGVATAIVTVIVLAAPYAVISGHENLLISYYSAGPIGAGGIGLFALMGAVVLASIEQGNVDPGTLAGVAVVLSIATTVAALLWYLTIDPNVLFSFPPEYQWLEWHAPAVLAVSLPLPACAGLYARELL</sequence>
<dbReference type="EMBL" id="FZNQ01000002">
    <property type="protein sequence ID" value="SNR29987.1"/>
    <property type="molecule type" value="Genomic_DNA"/>
</dbReference>
<keyword evidence="1" id="KW-0472">Membrane</keyword>
<dbReference type="OrthoDB" id="214866at2157"/>
<dbReference type="AlphaFoldDB" id="A0A238V7F9"/>
<keyword evidence="1" id="KW-1133">Transmembrane helix</keyword>
<feature type="transmembrane region" description="Helical" evidence="1">
    <location>
        <begin position="41"/>
        <end position="62"/>
    </location>
</feature>
<dbReference type="Pfam" id="PF24416">
    <property type="entry name" value="DUF7548"/>
    <property type="match status" value="1"/>
</dbReference>
<accession>A0A238V7F9</accession>
<name>A0A238V7F9_HALVU</name>
<protein>
    <submittedName>
        <fullName evidence="2">Uncharacterized protein</fullName>
    </submittedName>
</protein>
<reference evidence="2 3" key="1">
    <citation type="submission" date="2017-06" db="EMBL/GenBank/DDBJ databases">
        <authorList>
            <person name="Kim H.J."/>
            <person name="Triplett B.A."/>
        </authorList>
    </citation>
    <scope>NUCLEOTIDE SEQUENCE [LARGE SCALE GENOMIC DNA]</scope>
    <source>
        <strain evidence="2 3">DSM 8800</strain>
    </source>
</reference>
<gene>
    <name evidence="2" type="ORF">SAMN06264855_1029</name>
</gene>
<evidence type="ECO:0000256" key="1">
    <source>
        <dbReference type="SAM" id="Phobius"/>
    </source>
</evidence>
<keyword evidence="3" id="KW-1185">Reference proteome</keyword>
<dbReference type="InterPro" id="IPR055970">
    <property type="entry name" value="DUF7548"/>
</dbReference>
<feature type="transmembrane region" description="Helical" evidence="1">
    <location>
        <begin position="12"/>
        <end position="29"/>
    </location>
</feature>